<dbReference type="PANTHER" id="PTHR33164">
    <property type="entry name" value="TRANSCRIPTIONAL REGULATOR, MARR FAMILY"/>
    <property type="match status" value="1"/>
</dbReference>
<name>A0ABP9P6W7_9ACTN</name>
<dbReference type="PROSITE" id="PS01117">
    <property type="entry name" value="HTH_MARR_1"/>
    <property type="match status" value="1"/>
</dbReference>
<feature type="domain" description="HTH marR-type" evidence="4">
    <location>
        <begin position="5"/>
        <end position="138"/>
    </location>
</feature>
<keyword evidence="1" id="KW-0805">Transcription regulation</keyword>
<dbReference type="EMBL" id="BAABKG010000001">
    <property type="protein sequence ID" value="GAA5141673.1"/>
    <property type="molecule type" value="Genomic_DNA"/>
</dbReference>
<dbReference type="RefSeq" id="WP_345453933.1">
    <property type="nucleotide sequence ID" value="NZ_BAABKG010000001.1"/>
</dbReference>
<evidence type="ECO:0000256" key="3">
    <source>
        <dbReference type="ARBA" id="ARBA00023163"/>
    </source>
</evidence>
<sequence length="154" mass="16878">MSRSGAELALLLLGGYRRLVGVAIEELAVRGYDVTPTHDYAMRAIDAGASNASDLGRRLAVSKQAALRTITVLVERGWVERADDPVDGRRMVLRVSEEGHRVLAVGEQVFDDLRAQWERRLGRDELAHLEELLALLVGDDPVRPDAPGWIAGSV</sequence>
<evidence type="ECO:0000256" key="2">
    <source>
        <dbReference type="ARBA" id="ARBA00023125"/>
    </source>
</evidence>
<evidence type="ECO:0000256" key="1">
    <source>
        <dbReference type="ARBA" id="ARBA00023015"/>
    </source>
</evidence>
<dbReference type="SMART" id="SM00347">
    <property type="entry name" value="HTH_MARR"/>
    <property type="match status" value="1"/>
</dbReference>
<evidence type="ECO:0000313" key="5">
    <source>
        <dbReference type="EMBL" id="GAA5141673.1"/>
    </source>
</evidence>
<evidence type="ECO:0000259" key="4">
    <source>
        <dbReference type="PROSITE" id="PS50995"/>
    </source>
</evidence>
<keyword evidence="6" id="KW-1185">Reference proteome</keyword>
<accession>A0ABP9P6W7</accession>
<dbReference type="Pfam" id="PF12802">
    <property type="entry name" value="MarR_2"/>
    <property type="match status" value="1"/>
</dbReference>
<dbReference type="Gene3D" id="1.10.10.10">
    <property type="entry name" value="Winged helix-like DNA-binding domain superfamily/Winged helix DNA-binding domain"/>
    <property type="match status" value="1"/>
</dbReference>
<dbReference type="SUPFAM" id="SSF46785">
    <property type="entry name" value="Winged helix' DNA-binding domain"/>
    <property type="match status" value="1"/>
</dbReference>
<dbReference type="InterPro" id="IPR036388">
    <property type="entry name" value="WH-like_DNA-bd_sf"/>
</dbReference>
<dbReference type="InterPro" id="IPR036390">
    <property type="entry name" value="WH_DNA-bd_sf"/>
</dbReference>
<comment type="caution">
    <text evidence="5">The sequence shown here is derived from an EMBL/GenBank/DDBJ whole genome shotgun (WGS) entry which is preliminary data.</text>
</comment>
<dbReference type="GO" id="GO:0003677">
    <property type="term" value="F:DNA binding"/>
    <property type="evidence" value="ECO:0007669"/>
    <property type="project" value="UniProtKB-KW"/>
</dbReference>
<dbReference type="PANTHER" id="PTHR33164:SF43">
    <property type="entry name" value="HTH-TYPE TRANSCRIPTIONAL REPRESSOR YETL"/>
    <property type="match status" value="1"/>
</dbReference>
<evidence type="ECO:0000313" key="6">
    <source>
        <dbReference type="Proteomes" id="UP001500221"/>
    </source>
</evidence>
<keyword evidence="2 5" id="KW-0238">DNA-binding</keyword>
<gene>
    <name evidence="5" type="ORF">GCM10023340_03760</name>
</gene>
<dbReference type="InterPro" id="IPR039422">
    <property type="entry name" value="MarR/SlyA-like"/>
</dbReference>
<reference evidence="6" key="1">
    <citation type="journal article" date="2019" name="Int. J. Syst. Evol. Microbiol.">
        <title>The Global Catalogue of Microorganisms (GCM) 10K type strain sequencing project: providing services to taxonomists for standard genome sequencing and annotation.</title>
        <authorList>
            <consortium name="The Broad Institute Genomics Platform"/>
            <consortium name="The Broad Institute Genome Sequencing Center for Infectious Disease"/>
            <person name="Wu L."/>
            <person name="Ma J."/>
        </authorList>
    </citation>
    <scope>NUCLEOTIDE SEQUENCE [LARGE SCALE GENOMIC DNA]</scope>
    <source>
        <strain evidence="6">JCM 18459</strain>
    </source>
</reference>
<organism evidence="5 6">
    <name type="scientific">Nocardioides marinquilinus</name>
    <dbReference type="NCBI Taxonomy" id="1210400"/>
    <lineage>
        <taxon>Bacteria</taxon>
        <taxon>Bacillati</taxon>
        <taxon>Actinomycetota</taxon>
        <taxon>Actinomycetes</taxon>
        <taxon>Propionibacteriales</taxon>
        <taxon>Nocardioidaceae</taxon>
        <taxon>Nocardioides</taxon>
    </lineage>
</organism>
<dbReference type="InterPro" id="IPR000835">
    <property type="entry name" value="HTH_MarR-typ"/>
</dbReference>
<dbReference type="InterPro" id="IPR023187">
    <property type="entry name" value="Tscrpt_reg_MarR-type_CS"/>
</dbReference>
<keyword evidence="3" id="KW-0804">Transcription</keyword>
<proteinExistence type="predicted"/>
<protein>
    <submittedName>
        <fullName evidence="5">Winged helix DNA-binding protein</fullName>
    </submittedName>
</protein>
<dbReference type="Proteomes" id="UP001500221">
    <property type="component" value="Unassembled WGS sequence"/>
</dbReference>
<dbReference type="PROSITE" id="PS50995">
    <property type="entry name" value="HTH_MARR_2"/>
    <property type="match status" value="1"/>
</dbReference>